<dbReference type="OrthoDB" id="9779267at2"/>
<dbReference type="RefSeq" id="WP_035903315.1">
    <property type="nucleotide sequence ID" value="NZ_AVPK01000002.1"/>
</dbReference>
<dbReference type="STRING" id="1385521.N803_07175"/>
<comment type="caution">
    <text evidence="1">The sequence shown here is derived from an EMBL/GenBank/DDBJ whole genome shotgun (WGS) entry which is preliminary data.</text>
</comment>
<dbReference type="Pfam" id="PF01663">
    <property type="entry name" value="Phosphodiest"/>
    <property type="match status" value="1"/>
</dbReference>
<organism evidence="1 2">
    <name type="scientific">Knoellia subterranea KCTC 19937</name>
    <dbReference type="NCBI Taxonomy" id="1385521"/>
    <lineage>
        <taxon>Bacteria</taxon>
        <taxon>Bacillati</taxon>
        <taxon>Actinomycetota</taxon>
        <taxon>Actinomycetes</taxon>
        <taxon>Micrococcales</taxon>
        <taxon>Intrasporangiaceae</taxon>
        <taxon>Knoellia</taxon>
    </lineage>
</organism>
<gene>
    <name evidence="1" type="ORF">N803_07175</name>
</gene>
<dbReference type="GO" id="GO:0016787">
    <property type="term" value="F:hydrolase activity"/>
    <property type="evidence" value="ECO:0007669"/>
    <property type="project" value="UniProtKB-ARBA"/>
</dbReference>
<dbReference type="EMBL" id="AVPK01000002">
    <property type="protein sequence ID" value="KGN38517.1"/>
    <property type="molecule type" value="Genomic_DNA"/>
</dbReference>
<accession>A0A0A0JR78</accession>
<dbReference type="InterPro" id="IPR002591">
    <property type="entry name" value="Phosphodiest/P_Trfase"/>
</dbReference>
<protein>
    <submittedName>
        <fullName evidence="1">Nucleotide pyrophosphatase</fullName>
    </submittedName>
</protein>
<keyword evidence="2" id="KW-1185">Reference proteome</keyword>
<evidence type="ECO:0000313" key="1">
    <source>
        <dbReference type="EMBL" id="KGN38517.1"/>
    </source>
</evidence>
<proteinExistence type="predicted"/>
<dbReference type="AlphaFoldDB" id="A0A0A0JR78"/>
<dbReference type="Gene3D" id="3.40.720.10">
    <property type="entry name" value="Alkaline Phosphatase, subunit A"/>
    <property type="match status" value="1"/>
</dbReference>
<name>A0A0A0JR78_9MICO</name>
<dbReference type="Proteomes" id="UP000030011">
    <property type="component" value="Unassembled WGS sequence"/>
</dbReference>
<dbReference type="PANTHER" id="PTHR10151">
    <property type="entry name" value="ECTONUCLEOTIDE PYROPHOSPHATASE/PHOSPHODIESTERASE"/>
    <property type="match status" value="1"/>
</dbReference>
<sequence>MPPGLGVPAYTEGGLSDVLPSIAASLGVAASAPRWALPRARSAVVVLVDGLGYDLLRRRGGHAPWLRSLFETGQRVVSGFPSTTASSMGSFGTGLTPGGHGMLGYEVLVPEEDRLLNELSWEDGPVPELWQPRSTWFERAAAAGIDVVRTGPAFFDGSGLTRAALRGGRFVAAEELDARVDATLAHARSRSSSLTYLYWGELDKVGHVHGCESWQWGDELESIDRSLARLADGLPSDCSLTITADHGMVDVPMENRIDLAHDAELAAGVRHSGGEPRAPQLYCEPGAAADVLATWRGRVGERAWVLSRDEAVAAGLFGAVRGEHLSRIGDVVVAMRDDHAIVDSRHQRPQLLALLGLHGSLTDAEVPVPMFHVPARAT</sequence>
<dbReference type="eggNOG" id="COG1524">
    <property type="taxonomic scope" value="Bacteria"/>
</dbReference>
<evidence type="ECO:0000313" key="2">
    <source>
        <dbReference type="Proteomes" id="UP000030011"/>
    </source>
</evidence>
<dbReference type="SUPFAM" id="SSF53649">
    <property type="entry name" value="Alkaline phosphatase-like"/>
    <property type="match status" value="1"/>
</dbReference>
<dbReference type="PANTHER" id="PTHR10151:SF120">
    <property type="entry name" value="BIS(5'-ADENOSYL)-TRIPHOSPHATASE"/>
    <property type="match status" value="1"/>
</dbReference>
<reference evidence="1 2" key="1">
    <citation type="submission" date="2013-08" db="EMBL/GenBank/DDBJ databases">
        <title>The genome sequence of Knoellia subterranea.</title>
        <authorList>
            <person name="Zhu W."/>
            <person name="Wang G."/>
        </authorList>
    </citation>
    <scope>NUCLEOTIDE SEQUENCE [LARGE SCALE GENOMIC DNA]</scope>
    <source>
        <strain evidence="1 2">KCTC 19937</strain>
    </source>
</reference>
<dbReference type="InterPro" id="IPR017850">
    <property type="entry name" value="Alkaline_phosphatase_core_sf"/>
</dbReference>